<keyword evidence="1" id="KW-0472">Membrane</keyword>
<sequence>MKKRGIEIKWGILFAVIGLIWMILERSMGLHDENIEKHATYTNFFGILAVAVFVAGLLDKRKNYYNGVMSWKQGFISGLVITLIITILSPITSYITHTYITPGYFPNMQEYTVETGKMTQEIAGKYFSLGSYILQSAIFGLVAGVITSAVVALFVRKKAKIEPEGS</sequence>
<keyword evidence="1" id="KW-1133">Transmembrane helix</keyword>
<accession>A0A926JP19</accession>
<dbReference type="Proteomes" id="UP000653730">
    <property type="component" value="Unassembled WGS sequence"/>
</dbReference>
<comment type="caution">
    <text evidence="2">The sequence shown here is derived from an EMBL/GenBank/DDBJ whole genome shotgun (WGS) entry which is preliminary data.</text>
</comment>
<dbReference type="Pfam" id="PF13858">
    <property type="entry name" value="DUF4199"/>
    <property type="match status" value="1"/>
</dbReference>
<name>A0A926JP19_9FLAO</name>
<feature type="transmembrane region" description="Helical" evidence="1">
    <location>
        <begin position="39"/>
        <end position="58"/>
    </location>
</feature>
<gene>
    <name evidence="2" type="ORF">IBL28_02045</name>
</gene>
<keyword evidence="1" id="KW-0812">Transmembrane</keyword>
<feature type="transmembrane region" description="Helical" evidence="1">
    <location>
        <begin position="79"/>
        <end position="100"/>
    </location>
</feature>
<protein>
    <submittedName>
        <fullName evidence="2">DUF4199 domain-containing protein</fullName>
    </submittedName>
</protein>
<feature type="transmembrane region" description="Helical" evidence="1">
    <location>
        <begin position="7"/>
        <end position="24"/>
    </location>
</feature>
<dbReference type="InterPro" id="IPR025250">
    <property type="entry name" value="DUF4199"/>
</dbReference>
<feature type="transmembrane region" description="Helical" evidence="1">
    <location>
        <begin position="132"/>
        <end position="155"/>
    </location>
</feature>
<dbReference type="RefSeq" id="WP_187963894.1">
    <property type="nucleotide sequence ID" value="NZ_JACVDC010000003.1"/>
</dbReference>
<evidence type="ECO:0000313" key="2">
    <source>
        <dbReference type="EMBL" id="MBC9794734.1"/>
    </source>
</evidence>
<evidence type="ECO:0000313" key="3">
    <source>
        <dbReference type="Proteomes" id="UP000653730"/>
    </source>
</evidence>
<evidence type="ECO:0000256" key="1">
    <source>
        <dbReference type="SAM" id="Phobius"/>
    </source>
</evidence>
<dbReference type="EMBL" id="JACVDC010000003">
    <property type="protein sequence ID" value="MBC9794734.1"/>
    <property type="molecule type" value="Genomic_DNA"/>
</dbReference>
<proteinExistence type="predicted"/>
<reference evidence="2 3" key="1">
    <citation type="submission" date="2020-09" db="EMBL/GenBank/DDBJ databases">
        <title>Sinomicrobium weinanense sp. nov., a halophilic bacteria isolated from saline-alkali soil.</title>
        <authorList>
            <person name="Wu P."/>
            <person name="Ren H."/>
            <person name="Mei Y."/>
            <person name="Liang Y."/>
            <person name="Chen Z."/>
        </authorList>
    </citation>
    <scope>NUCLEOTIDE SEQUENCE [LARGE SCALE GENOMIC DNA]</scope>
    <source>
        <strain evidence="2 3">FJxs</strain>
    </source>
</reference>
<keyword evidence="3" id="KW-1185">Reference proteome</keyword>
<dbReference type="AlphaFoldDB" id="A0A926JP19"/>
<organism evidence="2 3">
    <name type="scientific">Sinomicrobium weinanense</name>
    <dbReference type="NCBI Taxonomy" id="2842200"/>
    <lineage>
        <taxon>Bacteria</taxon>
        <taxon>Pseudomonadati</taxon>
        <taxon>Bacteroidota</taxon>
        <taxon>Flavobacteriia</taxon>
        <taxon>Flavobacteriales</taxon>
        <taxon>Flavobacteriaceae</taxon>
        <taxon>Sinomicrobium</taxon>
    </lineage>
</organism>